<proteinExistence type="predicted"/>
<dbReference type="STRING" id="228230.RMCC_1813"/>
<sequence length="164" mass="17967">MTATIQGAPTDPAGAPARKLTGDQYMELLLARQAEFMAQYEPRPGAKALLAPTLETFVRAGDEDLVELPEPPPKRVPAPRRYRPASFWRGRVQALDAQMAAVSASVDLGDRAAAGGVGLGPKRNARHRKRMDAALQRYVALKKHRDHAEMMLRSATAREQKQGD</sequence>
<dbReference type="EMBL" id="BCSY01000035">
    <property type="protein sequence ID" value="GAS94847.1"/>
    <property type="molecule type" value="Genomic_DNA"/>
</dbReference>
<accession>A0A117I9H2</accession>
<dbReference type="RefSeq" id="WP_062656049.1">
    <property type="nucleotide sequence ID" value="NZ_BCSY01000035.1"/>
</dbReference>
<organism evidence="1 2">
    <name type="scientific">Mycolicibacterium canariasense</name>
    <name type="common">Mycobacterium canariasense</name>
    <dbReference type="NCBI Taxonomy" id="228230"/>
    <lineage>
        <taxon>Bacteria</taxon>
        <taxon>Bacillati</taxon>
        <taxon>Actinomycetota</taxon>
        <taxon>Actinomycetes</taxon>
        <taxon>Mycobacteriales</taxon>
        <taxon>Mycobacteriaceae</taxon>
        <taxon>Mycolicibacterium</taxon>
    </lineage>
</organism>
<name>A0A117I9H2_MYCCR</name>
<dbReference type="AlphaFoldDB" id="A0A117I9H2"/>
<evidence type="ECO:0000313" key="2">
    <source>
        <dbReference type="Proteomes" id="UP000069443"/>
    </source>
</evidence>
<reference evidence="2" key="1">
    <citation type="journal article" date="2016" name="Genome Announc.">
        <title>Draft Genome Sequences of Five Rapidly Growing Mycobacterium Species, M. thermoresistibile, M. fortuitum subsp. acetamidolyticum, M. canariasense, M. brisbanense, and M. novocastrense.</title>
        <authorList>
            <person name="Katahira K."/>
            <person name="Ogura Y."/>
            <person name="Gotoh Y."/>
            <person name="Hayashi T."/>
        </authorList>
    </citation>
    <scope>NUCLEOTIDE SEQUENCE [LARGE SCALE GENOMIC DNA]</scope>
    <source>
        <strain evidence="2">JCM15298</strain>
    </source>
</reference>
<keyword evidence="2" id="KW-1185">Reference proteome</keyword>
<gene>
    <name evidence="1" type="ORF">RMCC_1813</name>
</gene>
<reference evidence="2" key="2">
    <citation type="submission" date="2016-02" db="EMBL/GenBank/DDBJ databases">
        <title>Draft genome sequence of five rapidly growing Mycobacterium species.</title>
        <authorList>
            <person name="Katahira K."/>
            <person name="Gotou Y."/>
            <person name="Iida K."/>
            <person name="Ogura Y."/>
            <person name="Hayashi T."/>
        </authorList>
    </citation>
    <scope>NUCLEOTIDE SEQUENCE [LARGE SCALE GENOMIC DNA]</scope>
    <source>
        <strain evidence="2">JCM15298</strain>
    </source>
</reference>
<comment type="caution">
    <text evidence="1">The sequence shown here is derived from an EMBL/GenBank/DDBJ whole genome shotgun (WGS) entry which is preliminary data.</text>
</comment>
<dbReference type="Proteomes" id="UP000069443">
    <property type="component" value="Unassembled WGS sequence"/>
</dbReference>
<protein>
    <submittedName>
        <fullName evidence="1">Uncharacterized protein</fullName>
    </submittedName>
</protein>
<evidence type="ECO:0000313" key="1">
    <source>
        <dbReference type="EMBL" id="GAS94847.1"/>
    </source>
</evidence>
<dbReference type="OrthoDB" id="9989065at2"/>